<dbReference type="Gene3D" id="1.10.238.200">
    <property type="entry name" value="Cullin, PONY binding domain"/>
    <property type="match status" value="1"/>
</dbReference>
<name>A0A1X7U2W0_AMPQE</name>
<sequence>MFIHCRRRPSGIVITEEANCINCNGNLLLEVSKIPADVQAKGGPLSISGEVTHAINLSGLREIDKGVYISIKLLFAGMLLRVSGLWTKRETVKSGVHGVIPSINSIKDLEMAIAYWNLIFTGRFKFLDLCLIIKELAIPKDTWNLLEFSNRIDDTMSNYDEDGRSILY</sequence>
<dbReference type="InterPro" id="IPR042460">
    <property type="entry name" value="DCN1-like_PONY"/>
</dbReference>
<proteinExistence type="predicted"/>
<dbReference type="OrthoDB" id="286637at2759"/>
<reference evidence="1" key="1">
    <citation type="submission" date="2017-05" db="UniProtKB">
        <authorList>
            <consortium name="EnsemblMetazoa"/>
        </authorList>
    </citation>
    <scope>IDENTIFICATION</scope>
</reference>
<protein>
    <submittedName>
        <fullName evidence="1">Uncharacterized protein</fullName>
    </submittedName>
</protein>
<dbReference type="AlphaFoldDB" id="A0A1X7U2W0"/>
<evidence type="ECO:0000313" key="1">
    <source>
        <dbReference type="EnsemblMetazoa" id="Aqu2.1.22222_001"/>
    </source>
</evidence>
<dbReference type="STRING" id="400682.A0A1X7U2W0"/>
<dbReference type="EnsemblMetazoa" id="Aqu2.1.22222_001">
    <property type="protein sequence ID" value="Aqu2.1.22222_001"/>
    <property type="gene ID" value="Aqu2.1.22222"/>
</dbReference>
<dbReference type="InParanoid" id="A0A1X7U2W0"/>
<organism evidence="1">
    <name type="scientific">Amphimedon queenslandica</name>
    <name type="common">Sponge</name>
    <dbReference type="NCBI Taxonomy" id="400682"/>
    <lineage>
        <taxon>Eukaryota</taxon>
        <taxon>Metazoa</taxon>
        <taxon>Porifera</taxon>
        <taxon>Demospongiae</taxon>
        <taxon>Heteroscleromorpha</taxon>
        <taxon>Haplosclerida</taxon>
        <taxon>Niphatidae</taxon>
        <taxon>Amphimedon</taxon>
    </lineage>
</organism>
<accession>A0A1X7U2W0</accession>